<keyword evidence="2" id="KW-1185">Reference proteome</keyword>
<reference evidence="1" key="1">
    <citation type="submission" date="2023-02" db="EMBL/GenBank/DDBJ databases">
        <title>Nocardiopsis ansamitocini NBRC 112285.</title>
        <authorList>
            <person name="Ichikawa N."/>
            <person name="Sato H."/>
            <person name="Tonouchi N."/>
        </authorList>
    </citation>
    <scope>NUCLEOTIDE SEQUENCE</scope>
    <source>
        <strain evidence="1">NBRC 112285</strain>
    </source>
</reference>
<evidence type="ECO:0000313" key="1">
    <source>
        <dbReference type="EMBL" id="GLU48912.1"/>
    </source>
</evidence>
<gene>
    <name evidence="1" type="ORF">Nans01_32630</name>
</gene>
<name>A0A9W6P8B7_9ACTN</name>
<dbReference type="AlphaFoldDB" id="A0A9W6P8B7"/>
<proteinExistence type="predicted"/>
<dbReference type="RefSeq" id="WP_285760374.1">
    <property type="nucleotide sequence ID" value="NZ_BSQG01000005.1"/>
</dbReference>
<accession>A0A9W6P8B7</accession>
<dbReference type="EMBL" id="BSQG01000005">
    <property type="protein sequence ID" value="GLU48912.1"/>
    <property type="molecule type" value="Genomic_DNA"/>
</dbReference>
<evidence type="ECO:0000313" key="2">
    <source>
        <dbReference type="Proteomes" id="UP001165092"/>
    </source>
</evidence>
<comment type="caution">
    <text evidence="1">The sequence shown here is derived from an EMBL/GenBank/DDBJ whole genome shotgun (WGS) entry which is preliminary data.</text>
</comment>
<dbReference type="Proteomes" id="UP001165092">
    <property type="component" value="Unassembled WGS sequence"/>
</dbReference>
<protein>
    <submittedName>
        <fullName evidence="1">Uncharacterized protein</fullName>
    </submittedName>
</protein>
<sequence length="102" mass="11950">MRKGAGTGRAEGERYDPDRDRIATYIEWQKQGAWVVLWGPYTRRFWAFACWPLPEGGEAVSALDPTELYSEMRRVERERGFLQWRYGRRRSVQVEPASVEPA</sequence>
<organism evidence="1 2">
    <name type="scientific">Nocardiopsis ansamitocini</name>
    <dbReference type="NCBI Taxonomy" id="1670832"/>
    <lineage>
        <taxon>Bacteria</taxon>
        <taxon>Bacillati</taxon>
        <taxon>Actinomycetota</taxon>
        <taxon>Actinomycetes</taxon>
        <taxon>Streptosporangiales</taxon>
        <taxon>Nocardiopsidaceae</taxon>
        <taxon>Nocardiopsis</taxon>
    </lineage>
</organism>